<evidence type="ECO:0000256" key="1">
    <source>
        <dbReference type="SAM" id="SignalP"/>
    </source>
</evidence>
<organism evidence="2 3">
    <name type="scientific">Rhodotorula paludigena</name>
    <dbReference type="NCBI Taxonomy" id="86838"/>
    <lineage>
        <taxon>Eukaryota</taxon>
        <taxon>Fungi</taxon>
        <taxon>Dikarya</taxon>
        <taxon>Basidiomycota</taxon>
        <taxon>Pucciniomycotina</taxon>
        <taxon>Microbotryomycetes</taxon>
        <taxon>Sporidiobolales</taxon>
        <taxon>Sporidiobolaceae</taxon>
        <taxon>Rhodotorula</taxon>
    </lineage>
</organism>
<gene>
    <name evidence="2" type="ORF">Rhopal_000724-T1</name>
</gene>
<feature type="signal peptide" evidence="1">
    <location>
        <begin position="1"/>
        <end position="23"/>
    </location>
</feature>
<comment type="caution">
    <text evidence="2">The sequence shown here is derived from an EMBL/GenBank/DDBJ whole genome shotgun (WGS) entry which is preliminary data.</text>
</comment>
<reference evidence="2 3" key="1">
    <citation type="submission" date="2021-12" db="EMBL/GenBank/DDBJ databases">
        <title>High titer production of polyol ester of fatty acids by Rhodotorula paludigena BS15 towards product separation-free biomass refinery.</title>
        <authorList>
            <person name="Mano J."/>
            <person name="Ono H."/>
            <person name="Tanaka T."/>
            <person name="Naito K."/>
            <person name="Sushida H."/>
            <person name="Ike M."/>
            <person name="Tokuyasu K."/>
            <person name="Kitaoka M."/>
        </authorList>
    </citation>
    <scope>NUCLEOTIDE SEQUENCE [LARGE SCALE GENOMIC DNA]</scope>
    <source>
        <strain evidence="2 3">BS15</strain>
    </source>
</reference>
<protein>
    <submittedName>
        <fullName evidence="2">Uncharacterized protein</fullName>
    </submittedName>
</protein>
<accession>A0AAV5GEJ6</accession>
<evidence type="ECO:0000313" key="2">
    <source>
        <dbReference type="EMBL" id="GJN87769.1"/>
    </source>
</evidence>
<evidence type="ECO:0000313" key="3">
    <source>
        <dbReference type="Proteomes" id="UP001342314"/>
    </source>
</evidence>
<keyword evidence="1" id="KW-0732">Signal</keyword>
<feature type="chain" id="PRO_5043450489" evidence="1">
    <location>
        <begin position="24"/>
        <end position="284"/>
    </location>
</feature>
<dbReference type="Proteomes" id="UP001342314">
    <property type="component" value="Unassembled WGS sequence"/>
</dbReference>
<name>A0AAV5GEJ6_9BASI</name>
<sequence length="284" mass="31050">MSSFAFGRFALDFQILWTRFALAFTVFEYRAAPPLDILGTRPGPLPVPDAPAAEVEAPAVRAGQHAVADGAGNPAKQQLVVPAEGVGEDVEEQARWEGGRDEEDVHGEGGDGGPAAGYILALDDATGTSFWVNDGAYIEDNHEFRRHLFITRNLLNGIYYFGREGGTDRILSSCRAGDYDAHHVADARLVLEVPHQHHQLWQHQVSDVGSQGKALVPQPTGRREWLFAGLLDIVQPFFDDDLLDACAHYAAVHGYKGGRAPAWLPADVRAIMEEELAPEPHLEE</sequence>
<keyword evidence="3" id="KW-1185">Reference proteome</keyword>
<dbReference type="EMBL" id="BQKY01000002">
    <property type="protein sequence ID" value="GJN87769.1"/>
    <property type="molecule type" value="Genomic_DNA"/>
</dbReference>
<proteinExistence type="predicted"/>
<dbReference type="AlphaFoldDB" id="A0AAV5GEJ6"/>